<dbReference type="InParanoid" id="F4R307"/>
<dbReference type="InterPro" id="IPR036388">
    <property type="entry name" value="WH-like_DNA-bd_sf"/>
</dbReference>
<evidence type="ECO:0000256" key="3">
    <source>
        <dbReference type="SAM" id="MobiDB-lite"/>
    </source>
</evidence>
<dbReference type="InterPro" id="IPR012677">
    <property type="entry name" value="Nucleotide-bd_a/b_plait_sf"/>
</dbReference>
<feature type="compositionally biased region" description="Basic and acidic residues" evidence="3">
    <location>
        <begin position="499"/>
        <end position="511"/>
    </location>
</feature>
<feature type="region of interest" description="Disordered" evidence="3">
    <location>
        <begin position="1"/>
        <end position="24"/>
    </location>
</feature>
<dbReference type="STRING" id="747676.F4R307"/>
<organism evidence="6">
    <name type="scientific">Melampsora larici-populina (strain 98AG31 / pathotype 3-4-7)</name>
    <name type="common">Poplar leaf rust fungus</name>
    <dbReference type="NCBI Taxonomy" id="747676"/>
    <lineage>
        <taxon>Eukaryota</taxon>
        <taxon>Fungi</taxon>
        <taxon>Dikarya</taxon>
        <taxon>Basidiomycota</taxon>
        <taxon>Pucciniomycotina</taxon>
        <taxon>Pucciniomycetes</taxon>
        <taxon>Pucciniales</taxon>
        <taxon>Melampsoraceae</taxon>
        <taxon>Melampsora</taxon>
    </lineage>
</organism>
<evidence type="ECO:0000313" key="6">
    <source>
        <dbReference type="Proteomes" id="UP000001072"/>
    </source>
</evidence>
<keyword evidence="1 2" id="KW-0694">RNA-binding</keyword>
<dbReference type="OrthoDB" id="439993at2759"/>
<feature type="compositionally biased region" description="Gly residues" evidence="3">
    <location>
        <begin position="512"/>
        <end position="525"/>
    </location>
</feature>
<feature type="compositionally biased region" description="Polar residues" evidence="3">
    <location>
        <begin position="1"/>
        <end position="20"/>
    </location>
</feature>
<dbReference type="eggNOG" id="KOG0118">
    <property type="taxonomic scope" value="Eukaryota"/>
</dbReference>
<keyword evidence="6" id="KW-1185">Reference proteome</keyword>
<dbReference type="VEuPathDB" id="FungiDB:MELLADRAFT_76209"/>
<sequence length="596" mass="64990">MSIETTQEVKPLDSGTTNGDSDAVAPITGAVTKIEGVDEEDRLGAISQVEFYLSDANLPFDKFMFFQTSPHLDPIKGPTLSPEARAKAEAYGPGCSPVLLQTIASFKRMRPYSSKFPTSKLAQIMESDTTVPKLFEVITEDHNGKPTPFIRRIQKLEEKTRAGASDRCVYVKGFLKDEDLAKEEPSDIQMKLEKWASQWGKVAVLRMRREDPKKKGGAKSDKDVEKEDKPEKKRWKNSVFIEYRDAANAEKLVAASKQESDKPTFEGRALTPIMFKIDYVTMKAKEMGLPAPKLSGMRQAFAGIQGGAVGGNGTSFNAFREMAAIAAGEKEYVCGPFLKSSGKATSQPVTMVHEFEYEGNQIQVDKEGVMKDPSQLKTFRENLVLGFELKGEIPADFKQARVNFKEVKTSLTEGDVVCQFLQMTEGSKSSGALGFLNPITDEILEKIKGKGLQAGGREMEFRRLSLDEQREYHLQSAAHIAKSMFGSQDRNGRNGKQGGGDDRNGRRDGGRGGRGGGRGGRGGRGGGRDKPRDRNAERKDAAEAESGAAKGNGTEAAPAKKRDVEGNVIGAPTTGSAERVSVPEIGRAEKKSKVAE</sequence>
<feature type="compositionally biased region" description="Basic and acidic residues" evidence="3">
    <location>
        <begin position="586"/>
        <end position="596"/>
    </location>
</feature>
<feature type="region of interest" description="Disordered" evidence="3">
    <location>
        <begin position="482"/>
        <end position="596"/>
    </location>
</feature>
<dbReference type="GO" id="GO:0003723">
    <property type="term" value="F:RNA binding"/>
    <property type="evidence" value="ECO:0007669"/>
    <property type="project" value="UniProtKB-UniRule"/>
</dbReference>
<feature type="region of interest" description="Disordered" evidence="3">
    <location>
        <begin position="207"/>
        <end position="231"/>
    </location>
</feature>
<evidence type="ECO:0000256" key="2">
    <source>
        <dbReference type="PROSITE-ProRule" id="PRU00332"/>
    </source>
</evidence>
<gene>
    <name evidence="5" type="ORF">MELLADRAFT_76209</name>
</gene>
<dbReference type="Gene3D" id="3.30.70.330">
    <property type="match status" value="1"/>
</dbReference>
<dbReference type="KEGG" id="mlr:MELLADRAFT_76209"/>
<dbReference type="HOGENOM" id="CLU_423423_0_0_1"/>
<dbReference type="InterPro" id="IPR006630">
    <property type="entry name" value="La_HTH"/>
</dbReference>
<proteinExistence type="predicted"/>
<dbReference type="GeneID" id="18932737"/>
<dbReference type="Proteomes" id="UP000001072">
    <property type="component" value="Unassembled WGS sequence"/>
</dbReference>
<name>F4R307_MELLP</name>
<keyword evidence="5" id="KW-0687">Ribonucleoprotein</keyword>
<dbReference type="Gene3D" id="1.10.10.10">
    <property type="entry name" value="Winged helix-like DNA-binding domain superfamily/Winged helix DNA-binding domain"/>
    <property type="match status" value="1"/>
</dbReference>
<feature type="domain" description="HTH La-type RNA-binding" evidence="4">
    <location>
        <begin position="35"/>
        <end position="151"/>
    </location>
</feature>
<feature type="compositionally biased region" description="Basic and acidic residues" evidence="3">
    <location>
        <begin position="526"/>
        <end position="542"/>
    </location>
</feature>
<accession>F4R307</accession>
<dbReference type="RefSeq" id="XP_007404190.1">
    <property type="nucleotide sequence ID" value="XM_007404128.1"/>
</dbReference>
<dbReference type="PROSITE" id="PS50961">
    <property type="entry name" value="HTH_LA"/>
    <property type="match status" value="1"/>
</dbReference>
<evidence type="ECO:0000256" key="1">
    <source>
        <dbReference type="ARBA" id="ARBA00022884"/>
    </source>
</evidence>
<protein>
    <submittedName>
        <fullName evidence="5">La ribonucleoprotein</fullName>
    </submittedName>
</protein>
<dbReference type="EMBL" id="GL883090">
    <property type="protein sequence ID" value="EGG13252.1"/>
    <property type="molecule type" value="Genomic_DNA"/>
</dbReference>
<dbReference type="AlphaFoldDB" id="F4R307"/>
<evidence type="ECO:0000313" key="5">
    <source>
        <dbReference type="EMBL" id="EGG13252.1"/>
    </source>
</evidence>
<dbReference type="GO" id="GO:1990904">
    <property type="term" value="C:ribonucleoprotein complex"/>
    <property type="evidence" value="ECO:0007669"/>
    <property type="project" value="UniProtKB-KW"/>
</dbReference>
<reference evidence="6" key="1">
    <citation type="journal article" date="2011" name="Proc. Natl. Acad. Sci. U.S.A.">
        <title>Obligate biotrophy features unraveled by the genomic analysis of rust fungi.</title>
        <authorList>
            <person name="Duplessis S."/>
            <person name="Cuomo C.A."/>
            <person name="Lin Y.-C."/>
            <person name="Aerts A."/>
            <person name="Tisserant E."/>
            <person name="Veneault-Fourrey C."/>
            <person name="Joly D.L."/>
            <person name="Hacquard S."/>
            <person name="Amselem J."/>
            <person name="Cantarel B.L."/>
            <person name="Chiu R."/>
            <person name="Coutinho P.M."/>
            <person name="Feau N."/>
            <person name="Field M."/>
            <person name="Frey P."/>
            <person name="Gelhaye E."/>
            <person name="Goldberg J."/>
            <person name="Grabherr M.G."/>
            <person name="Kodira C.D."/>
            <person name="Kohler A."/>
            <person name="Kuees U."/>
            <person name="Lindquist E.A."/>
            <person name="Lucas S.M."/>
            <person name="Mago R."/>
            <person name="Mauceli E."/>
            <person name="Morin E."/>
            <person name="Murat C."/>
            <person name="Pangilinan J.L."/>
            <person name="Park R."/>
            <person name="Pearson M."/>
            <person name="Quesneville H."/>
            <person name="Rouhier N."/>
            <person name="Sakthikumar S."/>
            <person name="Salamov A.A."/>
            <person name="Schmutz J."/>
            <person name="Selles B."/>
            <person name="Shapiro H."/>
            <person name="Tanguay P."/>
            <person name="Tuskan G.A."/>
            <person name="Henrissat B."/>
            <person name="Van de Peer Y."/>
            <person name="Rouze P."/>
            <person name="Ellis J.G."/>
            <person name="Dodds P.N."/>
            <person name="Schein J.E."/>
            <person name="Zhong S."/>
            <person name="Hamelin R.C."/>
            <person name="Grigoriev I.V."/>
            <person name="Szabo L.J."/>
            <person name="Martin F."/>
        </authorList>
    </citation>
    <scope>NUCLEOTIDE SEQUENCE [LARGE SCALE GENOMIC DNA]</scope>
    <source>
        <strain evidence="6">98AG31 / pathotype 3-4-7</strain>
    </source>
</reference>
<evidence type="ECO:0000259" key="4">
    <source>
        <dbReference type="PROSITE" id="PS50961"/>
    </source>
</evidence>